<dbReference type="Proteomes" id="UP000193907">
    <property type="component" value="Unassembled WGS sequence"/>
</dbReference>
<dbReference type="Proteomes" id="UP000230971">
    <property type="component" value="Unassembled WGS sequence"/>
</dbReference>
<evidence type="ECO:0000313" key="1">
    <source>
        <dbReference type="EMBL" id="ORV07916.1"/>
    </source>
</evidence>
<evidence type="ECO:0000313" key="2">
    <source>
        <dbReference type="EMBL" id="PIB75318.1"/>
    </source>
</evidence>
<reference evidence="2 4" key="2">
    <citation type="journal article" date="2017" name="Infect. Genet. Evol.">
        <title>The new phylogeny of the genus Mycobacterium: The old and the news.</title>
        <authorList>
            <person name="Tortoli E."/>
            <person name="Fedrizzi T."/>
            <person name="Meehan C.J."/>
            <person name="Trovato A."/>
            <person name="Grottola A."/>
            <person name="Giacobazzi E."/>
            <person name="Serpini G.F."/>
            <person name="Tagliazucchi S."/>
            <person name="Fabio A."/>
            <person name="Bettua C."/>
            <person name="Bertorelli R."/>
            <person name="Frascaro F."/>
            <person name="De Sanctis V."/>
            <person name="Pecorari M."/>
            <person name="Jousson O."/>
            <person name="Segata N."/>
            <person name="Cirillo D.M."/>
        </authorList>
    </citation>
    <scope>NUCLEOTIDE SEQUENCE [LARGE SCALE GENOMIC DNA]</scope>
    <source>
        <strain evidence="2 4">NCTC 12882</strain>
    </source>
</reference>
<evidence type="ECO:0000313" key="3">
    <source>
        <dbReference type="Proteomes" id="UP000193907"/>
    </source>
</evidence>
<accession>A0A1X1RK45</accession>
<dbReference type="AlphaFoldDB" id="A0A1X1RK45"/>
<comment type="caution">
    <text evidence="1">The sequence shown here is derived from an EMBL/GenBank/DDBJ whole genome shotgun (WGS) entry which is preliminary data.</text>
</comment>
<organism evidence="1 3">
    <name type="scientific">Mycobacterium celatum</name>
    <dbReference type="NCBI Taxonomy" id="28045"/>
    <lineage>
        <taxon>Bacteria</taxon>
        <taxon>Bacillati</taxon>
        <taxon>Actinomycetota</taxon>
        <taxon>Actinomycetes</taxon>
        <taxon>Mycobacteriales</taxon>
        <taxon>Mycobacteriaceae</taxon>
        <taxon>Mycobacterium</taxon>
    </lineage>
</organism>
<dbReference type="EMBL" id="LQOM01000048">
    <property type="protein sequence ID" value="ORV07916.1"/>
    <property type="molecule type" value="Genomic_DNA"/>
</dbReference>
<reference evidence="1 3" key="1">
    <citation type="submission" date="2016-01" db="EMBL/GenBank/DDBJ databases">
        <title>The new phylogeny of the genus Mycobacterium.</title>
        <authorList>
            <person name="Tarcisio F."/>
            <person name="Conor M."/>
            <person name="Antonella G."/>
            <person name="Elisabetta G."/>
            <person name="Giulia F.S."/>
            <person name="Sara T."/>
            <person name="Anna F."/>
            <person name="Clotilde B."/>
            <person name="Roberto B."/>
            <person name="Veronica D.S."/>
            <person name="Fabio R."/>
            <person name="Monica P."/>
            <person name="Olivier J."/>
            <person name="Enrico T."/>
            <person name="Nicola S."/>
        </authorList>
    </citation>
    <scope>NUCLEOTIDE SEQUENCE [LARGE SCALE GENOMIC DNA]</scope>
    <source>
        <strain evidence="1 3">DSM 44243</strain>
    </source>
</reference>
<gene>
    <name evidence="1" type="ORF">AWB95_21120</name>
    <name evidence="2" type="ORF">CQY23_20140</name>
</gene>
<dbReference type="STRING" id="28045.AWB95_21120"/>
<protein>
    <submittedName>
        <fullName evidence="1">Uncharacterized protein</fullName>
    </submittedName>
</protein>
<proteinExistence type="predicted"/>
<sequence length="242" mass="26430">MHPVLKQLADRNIDLPDTVTAAAATLARIENSRPAEPPTDAIRRAILDAADQDTLDRLVLAELGHSRLAAEHRQAILDAAVAVMSAIRAEHDTIFAQLAALAHKQIEHLEAVAQLPTTDVMQLVRDGNHKGAQLVAGTDAAATELEVLYDLRDDFLSGGFDKMTLGHVDCSRWRDPDKPGRGATPAERCLDGLIEQENELWFPTRDQALDAARPIFERDKAKADENAAVRRTQNAAAQAFAR</sequence>
<dbReference type="EMBL" id="PDKV01000033">
    <property type="protein sequence ID" value="PIB75318.1"/>
    <property type="molecule type" value="Genomic_DNA"/>
</dbReference>
<evidence type="ECO:0000313" key="4">
    <source>
        <dbReference type="Proteomes" id="UP000230971"/>
    </source>
</evidence>
<keyword evidence="3" id="KW-1185">Reference proteome</keyword>
<name>A0A1X1RK45_MYCCE</name>